<comment type="function">
    <text evidence="11">ATP-binding RNA helicase involved in translation initiation. Part of the 43S pre-initiation complex that is required for efficient initiation on mRNAs of higher eukaryotes with structured 5'-UTRs by promoting efficient NTPase-dependent 48S complex formation. Specifically binds to the 40S ribosome near the mRNA entrance. Does not possess a processive helicase activity.</text>
</comment>
<dbReference type="InterPro" id="IPR027417">
    <property type="entry name" value="P-loop_NTPase"/>
</dbReference>
<name>A0A4W6C854_LATCA</name>
<dbReference type="InterPro" id="IPR059023">
    <property type="entry name" value="RNA_hel_CTD"/>
</dbReference>
<evidence type="ECO:0000256" key="8">
    <source>
        <dbReference type="ARBA" id="ARBA00022917"/>
    </source>
</evidence>
<feature type="compositionally biased region" description="Low complexity" evidence="12">
    <location>
        <begin position="497"/>
        <end position="514"/>
    </location>
</feature>
<keyword evidence="3 11" id="KW-0396">Initiation factor</keyword>
<dbReference type="Gene3D" id="1.20.120.1080">
    <property type="match status" value="1"/>
</dbReference>
<feature type="domain" description="Helicase C-terminal" evidence="14">
    <location>
        <begin position="861"/>
        <end position="1039"/>
    </location>
</feature>
<dbReference type="SMART" id="SM00490">
    <property type="entry name" value="HELICc"/>
    <property type="match status" value="1"/>
</dbReference>
<evidence type="ECO:0000256" key="6">
    <source>
        <dbReference type="ARBA" id="ARBA00022806"/>
    </source>
</evidence>
<gene>
    <name evidence="11 15" type="primary">DHX29</name>
    <name evidence="17" type="synonym">LOC108874025</name>
</gene>
<sequence length="1380" mass="154773">MGGKKKKSAAPVAPAAAAAAAGRSGAAAAGNSVAEEPKKQPASNKPAKPAKENKSKAPKTYSLANTAQVDTGGVSDKSILKVAIQADLEKKIIKLVNDFRQENGDKGPISGRLTSKKLLDLYTALQKFNFKREHIEEAMKSSVLYGGDLHSALDWLCLNLKDEELPEGFSQQMQEESQRSRPRFQPAAHQKPATPSPKAPINTRKETTKATEKDEAASMKDWILRYAEQSSDEEEEEEEGGKKTAHNPELEEKFDPNDRYLILTAQLYDTKEMAAAAKTKGDKAGQRMAQDRIRVIQQEMKQLESHPMFNPAIKVVDVPQKEKKTLPVSDDKEDITFNLFEQAEKEPPAEKVVKKNEPKDIRNFDYTARSWTGKSPKQFLIDWVRKNLPKSPPPAFHKVPAGRYWKCKVRVQRTDDVLEVCPTILTEDSMQAQHLAATLALYNLVKGQSVHQLLPPTYRDVWLEWRDSEQQQQEESRTAANKPRDQFISRLLTRLKQQQNQSQGQGSGSQSQAGLGQGGDEEPEESWENLAGLDIGDGGEEMEDKSEKRGGRREGAGALEASRELFLKLRKSSLAQKLQAEREQLPVFQHRHRVLEALQRHPVVVVAGETGSGKSTQIPQFLLEELLTGGKAAQPCNVVVTQPRRISAMSLACRVSQELGCEDGPGSKSSLCGYQIRMENQSGEWTRLLYCTTGVLLRKLQHDRHLSSLTHIIVDEVHERSVQSDFLLTILKDVVMRRSDLQLILMSATVDCDKFSSYFNRCPVITIPGRTFPVEVFHLEDIVEQTGYVLEKDSEYSQKILEEEEEVSVSVTQKGGKTLQHQEVIVRDSSGWDLGPDLDHFSSRTRQVLQYMNPNKINMDLLVDLMDYLDKSPQFADLDGAVLVFLPGLAHIQQLYDLLSSDKRFRDKNRYRIVALHSTLSSKDQAAAFTVPPAGVRKIVLSTNIAETGVTIPDVVFVIDTGKTKENKYHESSQMSSLVETFVSKASAFQRQGRAGRVRNGFCFRLYPKYRFDAFMDYSIPEILRVPLEELCLHIMKCQYGSPEEFLSRALDAPQPQSVSNAVNLLRKIGACHPDNHLLTPLGHHLASLPVNVKIGKMLIYGAILGCLEPIATIAAAITEKSPFSTPMNRKEEANLAKAALALANSDHLTIYNAYLGWKNSRTEGQRAEMSYCRKHFLNRTALITIEDVKHELMKMMEQVGFWSSRSSSHSKLQASALSKQQISVMNAVLTAGLYDSVARVLCTPSVDVLERVACTVETPQGKAQVHPSSVNRNLQTHGWLLYQEKVKYTKIYLRDTTLISPFPMLLFGGDIDIQHRERLITLDGWIHFQAPVRIGVIFKHLRKLMDSLLEKKLENPRMNLEGERTIQIILDLIKSEHAV</sequence>
<dbReference type="PANTHER" id="PTHR18934:SF264">
    <property type="entry name" value="ATP-DEPENDENT RNA HELICASE DHX29"/>
    <property type="match status" value="1"/>
</dbReference>
<feature type="compositionally biased region" description="Basic and acidic residues" evidence="12">
    <location>
        <begin position="240"/>
        <end position="254"/>
    </location>
</feature>
<dbReference type="GeneID" id="108874025"/>
<dbReference type="InterPro" id="IPR001650">
    <property type="entry name" value="Helicase_C-like"/>
</dbReference>
<feature type="region of interest" description="Disordered" evidence="12">
    <location>
        <begin position="496"/>
        <end position="556"/>
    </location>
</feature>
<dbReference type="EC" id="3.6.4.13" evidence="11"/>
<dbReference type="CDD" id="cd18791">
    <property type="entry name" value="SF2_C_RHA"/>
    <property type="match status" value="1"/>
</dbReference>
<dbReference type="PANTHER" id="PTHR18934">
    <property type="entry name" value="ATP-DEPENDENT RNA HELICASE"/>
    <property type="match status" value="1"/>
</dbReference>
<keyword evidence="7 11" id="KW-0067">ATP-binding</keyword>
<keyword evidence="8 11" id="KW-0648">Protein biosynthesis</keyword>
<organism evidence="15 16">
    <name type="scientific">Lates calcarifer</name>
    <name type="common">Barramundi</name>
    <name type="synonym">Holocentrus calcarifer</name>
    <dbReference type="NCBI Taxonomy" id="8187"/>
    <lineage>
        <taxon>Eukaryota</taxon>
        <taxon>Metazoa</taxon>
        <taxon>Chordata</taxon>
        <taxon>Craniata</taxon>
        <taxon>Vertebrata</taxon>
        <taxon>Euteleostomi</taxon>
        <taxon>Actinopterygii</taxon>
        <taxon>Neopterygii</taxon>
        <taxon>Teleostei</taxon>
        <taxon>Neoteleostei</taxon>
        <taxon>Acanthomorphata</taxon>
        <taxon>Carangaria</taxon>
        <taxon>Carangaria incertae sedis</taxon>
        <taxon>Centropomidae</taxon>
        <taxon>Lates</taxon>
    </lineage>
</organism>
<feature type="compositionally biased region" description="Acidic residues" evidence="12">
    <location>
        <begin position="230"/>
        <end position="239"/>
    </location>
</feature>
<accession>A0A4W6C854</accession>
<dbReference type="Ensembl" id="ENSLCAT00010008020.1">
    <property type="protein sequence ID" value="ENSLCAP00010007830.1"/>
    <property type="gene ID" value="ENSLCAG00010003344.1"/>
</dbReference>
<dbReference type="Pfam" id="PF07717">
    <property type="entry name" value="OB_NTP_bind"/>
    <property type="match status" value="1"/>
</dbReference>
<feature type="region of interest" description="Disordered" evidence="12">
    <location>
        <begin position="1"/>
        <end position="60"/>
    </location>
</feature>
<dbReference type="Pfam" id="PF24899">
    <property type="entry name" value="UBA_DHX29"/>
    <property type="match status" value="1"/>
</dbReference>
<dbReference type="FunFam" id="3.40.50.300:FF:000500">
    <property type="entry name" value="ATP-dependent RNA helicase DHX29"/>
    <property type="match status" value="1"/>
</dbReference>
<evidence type="ECO:0000313" key="15">
    <source>
        <dbReference type="Ensembl" id="ENSLCAP00010007830.1"/>
    </source>
</evidence>
<keyword evidence="4 11" id="KW-0547">Nucleotide-binding</keyword>
<evidence type="ECO:0000256" key="12">
    <source>
        <dbReference type="SAM" id="MobiDB-lite"/>
    </source>
</evidence>
<evidence type="ECO:0000256" key="11">
    <source>
        <dbReference type="HAMAP-Rule" id="MF_03068"/>
    </source>
</evidence>
<dbReference type="SMART" id="SM00487">
    <property type="entry name" value="DEXDc"/>
    <property type="match status" value="1"/>
</dbReference>
<dbReference type="InterPro" id="IPR011709">
    <property type="entry name" value="DEAD-box_helicase_OB_fold"/>
</dbReference>
<feature type="region of interest" description="Disordered" evidence="12">
    <location>
        <begin position="169"/>
        <end position="254"/>
    </location>
</feature>
<dbReference type="InterPro" id="IPR011545">
    <property type="entry name" value="DEAD/DEAH_box_helicase_dom"/>
</dbReference>
<dbReference type="SUPFAM" id="SSF52540">
    <property type="entry name" value="P-loop containing nucleoside triphosphate hydrolases"/>
    <property type="match status" value="1"/>
</dbReference>
<dbReference type="GO" id="GO:0003724">
    <property type="term" value="F:RNA helicase activity"/>
    <property type="evidence" value="ECO:0007669"/>
    <property type="project" value="UniProtKB-UniRule"/>
</dbReference>
<dbReference type="InterPro" id="IPR056890">
    <property type="entry name" value="UBA_DHX29-like"/>
</dbReference>
<dbReference type="Proteomes" id="UP000314980">
    <property type="component" value="Unassembled WGS sequence"/>
</dbReference>
<dbReference type="GO" id="GO:0016818">
    <property type="term" value="F:hydrolase activity, acting on acid anhydrides, in phosphorus-containing anhydrides"/>
    <property type="evidence" value="ECO:0007669"/>
    <property type="project" value="UniProtKB-UniRule"/>
</dbReference>
<dbReference type="Gene3D" id="3.40.50.300">
    <property type="entry name" value="P-loop containing nucleotide triphosphate hydrolases"/>
    <property type="match status" value="2"/>
</dbReference>
<protein>
    <recommendedName>
        <fullName evidence="11">ATP-dependent RNA helicase DHX29</fullName>
        <ecNumber evidence="11">3.6.4.13</ecNumber>
    </recommendedName>
    <alternativeName>
        <fullName evidence="11">DEAH box protein 29</fullName>
    </alternativeName>
</protein>
<keyword evidence="5 11" id="KW-0378">Hydrolase</keyword>
<evidence type="ECO:0000256" key="10">
    <source>
        <dbReference type="ARBA" id="ARBA00047984"/>
    </source>
</evidence>
<dbReference type="InterPro" id="IPR007502">
    <property type="entry name" value="Helicase-assoc_dom"/>
</dbReference>
<reference evidence="16" key="1">
    <citation type="submission" date="2015-09" db="EMBL/GenBank/DDBJ databases">
        <authorList>
            <person name="Sai Rama Sridatta P."/>
        </authorList>
    </citation>
    <scope>NUCLEOTIDE SEQUENCE [LARGE SCALE GENOMIC DNA]</scope>
</reference>
<comment type="catalytic activity">
    <reaction evidence="10 11">
        <text>ATP + H2O = ADP + phosphate + H(+)</text>
        <dbReference type="Rhea" id="RHEA:13065"/>
        <dbReference type="ChEBI" id="CHEBI:15377"/>
        <dbReference type="ChEBI" id="CHEBI:15378"/>
        <dbReference type="ChEBI" id="CHEBI:30616"/>
        <dbReference type="ChEBI" id="CHEBI:43474"/>
        <dbReference type="ChEBI" id="CHEBI:456216"/>
        <dbReference type="EC" id="3.6.4.13"/>
    </reaction>
</comment>
<dbReference type="GO" id="GO:0003723">
    <property type="term" value="F:RNA binding"/>
    <property type="evidence" value="ECO:0007669"/>
    <property type="project" value="TreeGrafter"/>
</dbReference>
<dbReference type="PROSITE" id="PS51192">
    <property type="entry name" value="HELICASE_ATP_BIND_1"/>
    <property type="match status" value="1"/>
</dbReference>
<dbReference type="GO" id="GO:0003743">
    <property type="term" value="F:translation initiation factor activity"/>
    <property type="evidence" value="ECO:0007669"/>
    <property type="project" value="UniProtKB-KW"/>
</dbReference>
<evidence type="ECO:0000256" key="3">
    <source>
        <dbReference type="ARBA" id="ARBA00022540"/>
    </source>
</evidence>
<proteinExistence type="inferred from homology"/>
<dbReference type="Pfam" id="PF26026">
    <property type="entry name" value="RNA_hel_CTD"/>
    <property type="match status" value="1"/>
</dbReference>
<comment type="subunit">
    <text evidence="11">Part of the 43S pre-initiation complex (PIC).</text>
</comment>
<evidence type="ECO:0000259" key="13">
    <source>
        <dbReference type="PROSITE" id="PS51192"/>
    </source>
</evidence>
<evidence type="ECO:0000256" key="5">
    <source>
        <dbReference type="ARBA" id="ARBA00022801"/>
    </source>
</evidence>
<keyword evidence="16" id="KW-1185">Reference proteome</keyword>
<comment type="similarity">
    <text evidence="1 11">Belongs to the DEAD box helicase family. DEAH subfamily.</text>
</comment>
<dbReference type="GO" id="GO:0005524">
    <property type="term" value="F:ATP binding"/>
    <property type="evidence" value="ECO:0007669"/>
    <property type="project" value="UniProtKB-UniRule"/>
</dbReference>
<feature type="compositionally biased region" description="Basic and acidic residues" evidence="12">
    <location>
        <begin position="203"/>
        <end position="218"/>
    </location>
</feature>
<dbReference type="SMART" id="SM00847">
    <property type="entry name" value="HA2"/>
    <property type="match status" value="1"/>
</dbReference>
<dbReference type="RefSeq" id="XP_018517892.1">
    <property type="nucleotide sequence ID" value="XM_018662376.2"/>
</dbReference>
<dbReference type="InterPro" id="IPR014001">
    <property type="entry name" value="Helicase_ATP-bd"/>
</dbReference>
<dbReference type="FunFam" id="3.40.50.300:FF:000325">
    <property type="entry name" value="ATP-dependent RNA helicase DHX29"/>
    <property type="match status" value="1"/>
</dbReference>
<dbReference type="Pfam" id="PF24385">
    <property type="entry name" value="DSRM_DHX29"/>
    <property type="match status" value="1"/>
</dbReference>
<evidence type="ECO:0000313" key="17">
    <source>
        <dbReference type="RefSeq" id="XP_018517892.1"/>
    </source>
</evidence>
<dbReference type="GO" id="GO:0005737">
    <property type="term" value="C:cytoplasm"/>
    <property type="evidence" value="ECO:0007669"/>
    <property type="project" value="UniProtKB-SubCell"/>
</dbReference>
<dbReference type="Pfam" id="PF00270">
    <property type="entry name" value="DEAD"/>
    <property type="match status" value="1"/>
</dbReference>
<dbReference type="GeneTree" id="ENSGT00940000157286"/>
<evidence type="ECO:0000256" key="4">
    <source>
        <dbReference type="ARBA" id="ARBA00022741"/>
    </source>
</evidence>
<dbReference type="InterPro" id="IPR056328">
    <property type="entry name" value="DSRM_DHX29"/>
</dbReference>
<dbReference type="GO" id="GO:0045948">
    <property type="term" value="P:positive regulation of translational initiation"/>
    <property type="evidence" value="ECO:0007669"/>
    <property type="project" value="UniProtKB-UniRule"/>
</dbReference>
<dbReference type="FunFam" id="1.20.120.1080:FF:000002">
    <property type="entry name" value="Putative ATP-dependent RNA helicase DHX36"/>
    <property type="match status" value="1"/>
</dbReference>
<dbReference type="PROSITE" id="PS51194">
    <property type="entry name" value="HELICASE_CTER"/>
    <property type="match status" value="1"/>
</dbReference>
<dbReference type="InParanoid" id="A0A4W6C854"/>
<evidence type="ECO:0000256" key="7">
    <source>
        <dbReference type="ARBA" id="ARBA00022840"/>
    </source>
</evidence>
<keyword evidence="2 11" id="KW-0963">Cytoplasm</keyword>
<evidence type="ECO:0000256" key="2">
    <source>
        <dbReference type="ARBA" id="ARBA00022490"/>
    </source>
</evidence>
<dbReference type="InterPro" id="IPR034730">
    <property type="entry name" value="DHX29"/>
</dbReference>
<evidence type="ECO:0000259" key="14">
    <source>
        <dbReference type="PROSITE" id="PS51194"/>
    </source>
</evidence>
<dbReference type="Pfam" id="PF21010">
    <property type="entry name" value="HA2_C"/>
    <property type="match status" value="1"/>
</dbReference>
<dbReference type="Pfam" id="PF00271">
    <property type="entry name" value="Helicase_C"/>
    <property type="match status" value="1"/>
</dbReference>
<feature type="domain" description="Helicase ATP-binding" evidence="13">
    <location>
        <begin position="595"/>
        <end position="768"/>
    </location>
</feature>
<dbReference type="OrthoDB" id="5600252at2759"/>
<evidence type="ECO:0000256" key="9">
    <source>
        <dbReference type="ARBA" id="ARBA00023054"/>
    </source>
</evidence>
<feature type="compositionally biased region" description="Basic and acidic residues" evidence="12">
    <location>
        <begin position="545"/>
        <end position="556"/>
    </location>
</feature>
<evidence type="ECO:0000313" key="16">
    <source>
        <dbReference type="Proteomes" id="UP000314980"/>
    </source>
</evidence>
<dbReference type="KEGG" id="lcf:108874025"/>
<evidence type="ECO:0000256" key="1">
    <source>
        <dbReference type="ARBA" id="ARBA00008792"/>
    </source>
</evidence>
<dbReference type="STRING" id="8187.ENSLCAP00010007830"/>
<keyword evidence="9" id="KW-0175">Coiled coil</keyword>
<keyword evidence="6 11" id="KW-0347">Helicase</keyword>
<reference evidence="17" key="2">
    <citation type="submission" date="2025-04" db="UniProtKB">
        <authorList>
            <consortium name="RefSeq"/>
        </authorList>
    </citation>
    <scope>IDENTIFICATION</scope>
    <source>
        <tissue evidence="17">Brain</tissue>
    </source>
</reference>
<dbReference type="HAMAP" id="MF_03068">
    <property type="entry name" value="DHX29"/>
    <property type="match status" value="1"/>
</dbReference>
<reference evidence="15" key="3">
    <citation type="submission" date="2025-05" db="UniProtKB">
        <authorList>
            <consortium name="Ensembl"/>
        </authorList>
    </citation>
    <scope>IDENTIFICATION</scope>
</reference>
<dbReference type="Proteomes" id="UP000694890">
    <property type="component" value="Linkage group LG9"/>
</dbReference>
<feature type="compositionally biased region" description="Low complexity" evidence="12">
    <location>
        <begin position="9"/>
        <end position="34"/>
    </location>
</feature>
<comment type="subcellular location">
    <subcellularLocation>
        <location evidence="11">Cytoplasm</location>
    </subcellularLocation>
</comment>